<accession>A0A371JY93</accession>
<feature type="transmembrane region" description="Helical" evidence="1">
    <location>
        <begin position="41"/>
        <end position="61"/>
    </location>
</feature>
<reference evidence="2 3" key="1">
    <citation type="submission" date="2018-08" db="EMBL/GenBank/DDBJ databases">
        <title>Lysobacter sp. zong2l5, whole genome shotgun sequence.</title>
        <authorList>
            <person name="Zhang X."/>
            <person name="Feng G."/>
            <person name="Zhu H."/>
        </authorList>
    </citation>
    <scope>NUCLEOTIDE SEQUENCE [LARGE SCALE GENOMIC DNA]</scope>
    <source>
        <strain evidence="3">zong2l5</strain>
    </source>
</reference>
<keyword evidence="1" id="KW-0812">Transmembrane</keyword>
<gene>
    <name evidence="2" type="ORF">DX914_16615</name>
</gene>
<sequence length="239" mass="25670">MTAYQTLVAVHGAVGTLALATFWTAAAARKGSALHRRAGQIYLLAMVGILLTAVPMALWRYSRGDVYTAAFLGYLTAITANGVWAAWRAIRDKHDVVRYTGPVYVASGLLALAAGIGVLALGLKDGSPLFIGFSSIGLYVGYDTLSKRLRRERLAARPRWWMTEHYSAMLGNGIATHIAFLAIGLPRLLPAANGTTLHYFAWFGPLLVAVIAKLMLDRKYAAPRRASPAAVVAARSTAV</sequence>
<name>A0A371JY93_9GAMM</name>
<dbReference type="OrthoDB" id="5984490at2"/>
<feature type="transmembrane region" description="Helical" evidence="1">
    <location>
        <begin position="99"/>
        <end position="123"/>
    </location>
</feature>
<feature type="transmembrane region" description="Helical" evidence="1">
    <location>
        <begin position="6"/>
        <end position="29"/>
    </location>
</feature>
<evidence type="ECO:0000313" key="3">
    <source>
        <dbReference type="Proteomes" id="UP000264492"/>
    </source>
</evidence>
<dbReference type="RefSeq" id="WP_115860798.1">
    <property type="nucleotide sequence ID" value="NZ_QTSU01000003.1"/>
</dbReference>
<dbReference type="AlphaFoldDB" id="A0A371JY93"/>
<keyword evidence="3" id="KW-1185">Reference proteome</keyword>
<feature type="transmembrane region" description="Helical" evidence="1">
    <location>
        <begin position="197"/>
        <end position="216"/>
    </location>
</feature>
<feature type="transmembrane region" description="Helical" evidence="1">
    <location>
        <begin position="129"/>
        <end position="145"/>
    </location>
</feature>
<comment type="caution">
    <text evidence="2">The sequence shown here is derived from an EMBL/GenBank/DDBJ whole genome shotgun (WGS) entry which is preliminary data.</text>
</comment>
<feature type="transmembrane region" description="Helical" evidence="1">
    <location>
        <begin position="67"/>
        <end position="87"/>
    </location>
</feature>
<evidence type="ECO:0008006" key="4">
    <source>
        <dbReference type="Google" id="ProtNLM"/>
    </source>
</evidence>
<dbReference type="Proteomes" id="UP000264492">
    <property type="component" value="Unassembled WGS sequence"/>
</dbReference>
<protein>
    <recommendedName>
        <fullName evidence="4">DUF2306 domain-containing protein</fullName>
    </recommendedName>
</protein>
<feature type="transmembrane region" description="Helical" evidence="1">
    <location>
        <begin position="166"/>
        <end position="185"/>
    </location>
</feature>
<proteinExistence type="predicted"/>
<keyword evidence="1" id="KW-0472">Membrane</keyword>
<keyword evidence="1" id="KW-1133">Transmembrane helix</keyword>
<dbReference type="EMBL" id="QTSU01000003">
    <property type="protein sequence ID" value="RDZ26604.1"/>
    <property type="molecule type" value="Genomic_DNA"/>
</dbReference>
<evidence type="ECO:0000256" key="1">
    <source>
        <dbReference type="SAM" id="Phobius"/>
    </source>
</evidence>
<organism evidence="2 3">
    <name type="scientific">Lysobacter silvisoli</name>
    <dbReference type="NCBI Taxonomy" id="2293254"/>
    <lineage>
        <taxon>Bacteria</taxon>
        <taxon>Pseudomonadati</taxon>
        <taxon>Pseudomonadota</taxon>
        <taxon>Gammaproteobacteria</taxon>
        <taxon>Lysobacterales</taxon>
        <taxon>Lysobacteraceae</taxon>
        <taxon>Lysobacter</taxon>
    </lineage>
</organism>
<evidence type="ECO:0000313" key="2">
    <source>
        <dbReference type="EMBL" id="RDZ26604.1"/>
    </source>
</evidence>